<dbReference type="Pfam" id="PF00583">
    <property type="entry name" value="Acetyltransf_1"/>
    <property type="match status" value="1"/>
</dbReference>
<evidence type="ECO:0000313" key="2">
    <source>
        <dbReference type="EMBL" id="TWT75469.1"/>
    </source>
</evidence>
<keyword evidence="3" id="KW-1185">Reference proteome</keyword>
<feature type="domain" description="N-acetyltransferase" evidence="1">
    <location>
        <begin position="187"/>
        <end position="320"/>
    </location>
</feature>
<organism evidence="2 3">
    <name type="scientific">Posidoniimonas polymericola</name>
    <dbReference type="NCBI Taxonomy" id="2528002"/>
    <lineage>
        <taxon>Bacteria</taxon>
        <taxon>Pseudomonadati</taxon>
        <taxon>Planctomycetota</taxon>
        <taxon>Planctomycetia</taxon>
        <taxon>Pirellulales</taxon>
        <taxon>Lacipirellulaceae</taxon>
        <taxon>Posidoniimonas</taxon>
    </lineage>
</organism>
<dbReference type="InterPro" id="IPR016181">
    <property type="entry name" value="Acyl_CoA_acyltransferase"/>
</dbReference>
<name>A0A5C5YKX3_9BACT</name>
<dbReference type="InterPro" id="IPR000182">
    <property type="entry name" value="GNAT_dom"/>
</dbReference>
<dbReference type="PANTHER" id="PTHR43072:SF60">
    <property type="entry name" value="L-2,4-DIAMINOBUTYRIC ACID ACETYLTRANSFERASE"/>
    <property type="match status" value="1"/>
</dbReference>
<proteinExistence type="predicted"/>
<reference evidence="2 3" key="1">
    <citation type="submission" date="2019-02" db="EMBL/GenBank/DDBJ databases">
        <title>Deep-cultivation of Planctomycetes and their phenomic and genomic characterization uncovers novel biology.</title>
        <authorList>
            <person name="Wiegand S."/>
            <person name="Jogler M."/>
            <person name="Boedeker C."/>
            <person name="Pinto D."/>
            <person name="Vollmers J."/>
            <person name="Rivas-Marin E."/>
            <person name="Kohn T."/>
            <person name="Peeters S.H."/>
            <person name="Heuer A."/>
            <person name="Rast P."/>
            <person name="Oberbeckmann S."/>
            <person name="Bunk B."/>
            <person name="Jeske O."/>
            <person name="Meyerdierks A."/>
            <person name="Storesund J.E."/>
            <person name="Kallscheuer N."/>
            <person name="Luecker S."/>
            <person name="Lage O.M."/>
            <person name="Pohl T."/>
            <person name="Merkel B.J."/>
            <person name="Hornburger P."/>
            <person name="Mueller R.-W."/>
            <person name="Bruemmer F."/>
            <person name="Labrenz M."/>
            <person name="Spormann A.M."/>
            <person name="Op Den Camp H."/>
            <person name="Overmann J."/>
            <person name="Amann R."/>
            <person name="Jetten M.S.M."/>
            <person name="Mascher T."/>
            <person name="Medema M.H."/>
            <person name="Devos D.P."/>
            <person name="Kaster A.-K."/>
            <person name="Ovreas L."/>
            <person name="Rohde M."/>
            <person name="Galperin M.Y."/>
            <person name="Jogler C."/>
        </authorList>
    </citation>
    <scope>NUCLEOTIDE SEQUENCE [LARGE SCALE GENOMIC DNA]</scope>
    <source>
        <strain evidence="2 3">Pla123a</strain>
    </source>
</reference>
<evidence type="ECO:0000259" key="1">
    <source>
        <dbReference type="PROSITE" id="PS51186"/>
    </source>
</evidence>
<dbReference type="EMBL" id="SJPO01000007">
    <property type="protein sequence ID" value="TWT75469.1"/>
    <property type="molecule type" value="Genomic_DNA"/>
</dbReference>
<dbReference type="PROSITE" id="PS51186">
    <property type="entry name" value="GNAT"/>
    <property type="match status" value="1"/>
</dbReference>
<dbReference type="SUPFAM" id="SSF55729">
    <property type="entry name" value="Acyl-CoA N-acyltransferases (Nat)"/>
    <property type="match status" value="2"/>
</dbReference>
<dbReference type="Proteomes" id="UP000318478">
    <property type="component" value="Unassembled WGS sequence"/>
</dbReference>
<gene>
    <name evidence="2" type="ORF">Pla123a_29780</name>
</gene>
<comment type="caution">
    <text evidence="2">The sequence shown here is derived from an EMBL/GenBank/DDBJ whole genome shotgun (WGS) entry which is preliminary data.</text>
</comment>
<dbReference type="GO" id="GO:0016747">
    <property type="term" value="F:acyltransferase activity, transferring groups other than amino-acyl groups"/>
    <property type="evidence" value="ECO:0007669"/>
    <property type="project" value="InterPro"/>
</dbReference>
<dbReference type="Gene3D" id="3.40.630.30">
    <property type="match status" value="2"/>
</dbReference>
<accession>A0A5C5YKX3</accession>
<sequence>MFQLRSFRNSDPPAIAEVWNRQPPQRGLVQPVSSPLLEQLLFSKQTFDPEGMIVACRNGRPIGFAHGGFGPSDDGSSIDYSMGATQMLMTLPTMRSPELIADLLAASEEYLRSRGAKVLYGGGMRPLDGFYLGLYGGSELSGVLESDRLMTDAFQQSSYEVAARALVLHHELSRHRPAVSREQRLLKRETQFQQNFSPAVTNWWDANRLADADRQVFRLTPRRTLDTLARVEFWDIEPLATRWGIRTAGLRELHVPAEHRRRKLASFLLNESFKTLRKRGVALLEAHVMQDNEPALNLYRGMDFTQVDTGVVFRKPGGTA</sequence>
<protein>
    <submittedName>
        <fullName evidence="2">Putative acetyltransferase</fullName>
    </submittedName>
</protein>
<dbReference type="AlphaFoldDB" id="A0A5C5YKX3"/>
<keyword evidence="2" id="KW-0808">Transferase</keyword>
<evidence type="ECO:0000313" key="3">
    <source>
        <dbReference type="Proteomes" id="UP000318478"/>
    </source>
</evidence>
<dbReference type="PANTHER" id="PTHR43072">
    <property type="entry name" value="N-ACETYLTRANSFERASE"/>
    <property type="match status" value="1"/>
</dbReference>